<evidence type="ECO:0000256" key="3">
    <source>
        <dbReference type="ARBA" id="ARBA00022553"/>
    </source>
</evidence>
<accession>A0ABM7P9J6</accession>
<feature type="domain" description="PAS" evidence="10">
    <location>
        <begin position="379"/>
        <end position="422"/>
    </location>
</feature>
<dbReference type="SUPFAM" id="SSF55874">
    <property type="entry name" value="ATPase domain of HSP90 chaperone/DNA topoisomerase II/histidine kinase"/>
    <property type="match status" value="1"/>
</dbReference>
<evidence type="ECO:0000256" key="7">
    <source>
        <dbReference type="SAM" id="Phobius"/>
    </source>
</evidence>
<dbReference type="SMART" id="SM00086">
    <property type="entry name" value="PAC"/>
    <property type="match status" value="4"/>
</dbReference>
<comment type="catalytic activity">
    <reaction evidence="1">
        <text>ATP + protein L-histidine = ADP + protein N-phospho-L-histidine.</text>
        <dbReference type="EC" id="2.7.13.3"/>
    </reaction>
</comment>
<feature type="transmembrane region" description="Helical" evidence="7">
    <location>
        <begin position="27"/>
        <end position="46"/>
    </location>
</feature>
<evidence type="ECO:0000256" key="6">
    <source>
        <dbReference type="PROSITE-ProRule" id="PRU00169"/>
    </source>
</evidence>
<feature type="domain" description="PAC" evidence="11">
    <location>
        <begin position="690"/>
        <end position="742"/>
    </location>
</feature>
<keyword evidence="3 6" id="KW-0597">Phosphoprotein</keyword>
<feature type="transmembrane region" description="Helical" evidence="7">
    <location>
        <begin position="123"/>
        <end position="145"/>
    </location>
</feature>
<dbReference type="InterPro" id="IPR000700">
    <property type="entry name" value="PAS-assoc_C"/>
</dbReference>
<dbReference type="SMART" id="SM00448">
    <property type="entry name" value="REC"/>
    <property type="match status" value="1"/>
</dbReference>
<dbReference type="PROSITE" id="PS50110">
    <property type="entry name" value="RESPONSE_REGULATORY"/>
    <property type="match status" value="1"/>
</dbReference>
<feature type="domain" description="Histidine kinase" evidence="8">
    <location>
        <begin position="760"/>
        <end position="982"/>
    </location>
</feature>
<dbReference type="SMART" id="SM00091">
    <property type="entry name" value="PAS"/>
    <property type="match status" value="4"/>
</dbReference>
<dbReference type="InterPro" id="IPR000014">
    <property type="entry name" value="PAS"/>
</dbReference>
<dbReference type="InterPro" id="IPR033425">
    <property type="entry name" value="MASE3"/>
</dbReference>
<dbReference type="Pfam" id="PF00989">
    <property type="entry name" value="PAS"/>
    <property type="match status" value="1"/>
</dbReference>
<dbReference type="Gene3D" id="3.30.565.10">
    <property type="entry name" value="Histidine kinase-like ATPase, C-terminal domain"/>
    <property type="match status" value="1"/>
</dbReference>
<evidence type="ECO:0000256" key="5">
    <source>
        <dbReference type="ARBA" id="ARBA00022777"/>
    </source>
</evidence>
<dbReference type="Pfam" id="PF02518">
    <property type="entry name" value="HATPase_c"/>
    <property type="match status" value="1"/>
</dbReference>
<name>A0ABM7P9J6_9BACT</name>
<feature type="domain" description="Response regulatory" evidence="9">
    <location>
        <begin position="1010"/>
        <end position="1129"/>
    </location>
</feature>
<feature type="transmembrane region" description="Helical" evidence="7">
    <location>
        <begin position="95"/>
        <end position="116"/>
    </location>
</feature>
<dbReference type="CDD" id="cd17546">
    <property type="entry name" value="REC_hyHK_CKI1_RcsC-like"/>
    <property type="match status" value="1"/>
</dbReference>
<dbReference type="RefSeq" id="WP_229591745.1">
    <property type="nucleotide sequence ID" value="NZ_AP024485.1"/>
</dbReference>
<evidence type="ECO:0000256" key="4">
    <source>
        <dbReference type="ARBA" id="ARBA00022679"/>
    </source>
</evidence>
<evidence type="ECO:0000259" key="11">
    <source>
        <dbReference type="PROSITE" id="PS50113"/>
    </source>
</evidence>
<dbReference type="InterPro" id="IPR013655">
    <property type="entry name" value="PAS_fold_3"/>
</dbReference>
<keyword evidence="5" id="KW-0418">Kinase</keyword>
<feature type="transmembrane region" description="Helical" evidence="7">
    <location>
        <begin position="190"/>
        <end position="209"/>
    </location>
</feature>
<dbReference type="Pfam" id="PF00072">
    <property type="entry name" value="Response_reg"/>
    <property type="match status" value="1"/>
</dbReference>
<dbReference type="Gene3D" id="1.10.287.130">
    <property type="match status" value="1"/>
</dbReference>
<dbReference type="SUPFAM" id="SSF52172">
    <property type="entry name" value="CheY-like"/>
    <property type="match status" value="1"/>
</dbReference>
<dbReference type="CDD" id="cd00082">
    <property type="entry name" value="HisKA"/>
    <property type="match status" value="1"/>
</dbReference>
<dbReference type="PROSITE" id="PS50113">
    <property type="entry name" value="PAC"/>
    <property type="match status" value="3"/>
</dbReference>
<dbReference type="EMBL" id="AP024485">
    <property type="protein sequence ID" value="BCS89787.1"/>
    <property type="molecule type" value="Genomic_DNA"/>
</dbReference>
<dbReference type="NCBIfam" id="TIGR00229">
    <property type="entry name" value="sensory_box"/>
    <property type="match status" value="4"/>
</dbReference>
<evidence type="ECO:0000313" key="13">
    <source>
        <dbReference type="Proteomes" id="UP001053296"/>
    </source>
</evidence>
<dbReference type="Pfam" id="PF13426">
    <property type="entry name" value="PAS_9"/>
    <property type="match status" value="2"/>
</dbReference>
<dbReference type="Proteomes" id="UP001053296">
    <property type="component" value="Chromosome"/>
</dbReference>
<keyword evidence="7" id="KW-1133">Transmembrane helix</keyword>
<feature type="domain" description="PAC" evidence="11">
    <location>
        <begin position="450"/>
        <end position="497"/>
    </location>
</feature>
<dbReference type="Gene3D" id="3.40.50.2300">
    <property type="match status" value="1"/>
</dbReference>
<dbReference type="PANTHER" id="PTHR43047:SF72">
    <property type="entry name" value="OSMOSENSING HISTIDINE PROTEIN KINASE SLN1"/>
    <property type="match status" value="1"/>
</dbReference>
<dbReference type="InterPro" id="IPR013767">
    <property type="entry name" value="PAS_fold"/>
</dbReference>
<keyword evidence="13" id="KW-1185">Reference proteome</keyword>
<dbReference type="InterPro" id="IPR003661">
    <property type="entry name" value="HisK_dim/P_dom"/>
</dbReference>
<dbReference type="PANTHER" id="PTHR43047">
    <property type="entry name" value="TWO-COMPONENT HISTIDINE PROTEIN KINASE"/>
    <property type="match status" value="1"/>
</dbReference>
<dbReference type="Pfam" id="PF00512">
    <property type="entry name" value="HisKA"/>
    <property type="match status" value="1"/>
</dbReference>
<dbReference type="InterPro" id="IPR035965">
    <property type="entry name" value="PAS-like_dom_sf"/>
</dbReference>
<organism evidence="12 13">
    <name type="scientific">Pseudodesulfovibrio sediminis</name>
    <dbReference type="NCBI Taxonomy" id="2810563"/>
    <lineage>
        <taxon>Bacteria</taxon>
        <taxon>Pseudomonadati</taxon>
        <taxon>Thermodesulfobacteriota</taxon>
        <taxon>Desulfovibrionia</taxon>
        <taxon>Desulfovibrionales</taxon>
        <taxon>Desulfovibrionaceae</taxon>
    </lineage>
</organism>
<sequence length="1132" mass="126456">MKRISALLGWGIILVGAYWLSRLNVVVFHSAIELFSITVSICAFMVGWNSRHLNKNSYLVFISISLLPIAVLGFLHTISLESMDVFPGHGADIPIQFWVITRYLIAISFLLAPVVIGKQVRFVAVLVGFSAVAALASAAVFLNAFPVCYQKGVGYTPFRIFSEYIMIGLFCLAAWSLYRKRHVLLNDICGLTLGAMALFIMRGLVFVGFQGTYDFVYYLEHVFELIAYYLLYLAIVRTGIKKPYESLSRDLISSEHRYRTLFAFSPFGIILIEPKTRAIHMANDSSRNMFGCGPDDLPFECVEDLHSDEFRQSAMEVYAEHASRKTCKTSGVLFRKVDGTTFYADVTTSAMEMNGKVLLVVFLEDVTESRVAQEKLRKSERRSKEFVAASPVGIFAIDEHGWYKEINPAGCAMLGYTSEELLTMNMADVDASGEGDLDNMLETLFDAGQFKGELRVRRKDGSYRDVMLDAVLLDDGFLLAFCEDISDQKQAERKLRESEERFKALHNASFGGIAIHDKGIILECNQGLAETTGYTLEELTGMDGLLLIDESYRDQVMANILAENEEPYEVQGVRKSGEVYPVRLEGRNIPYKGKRVRTVEFRDITQQKQAEKALLESEARFRLLYMDAPVPYQSLDAKGNILEVNRKYCDVLGYEREELLGRNFSELLHPEWQQHFVDNFPRFKAVGEILGVEFEMQRKDGEYILVTFNGRIGKQPDGQFLQTHCVFRDISTERATEDHLIQAKNAAEAASQSKSEFLANMSHEIRTPLNGVLGMLQLLQTTSLDSEQHEYIHLAVQSSRRLTRLLSDILDLSRVEAGKLVLLNEAFSLKEKLEEAVELYRPLAMQAGIELLLNLDPELPSWVTGDPTRLQQVLANLVGNSIKFTTEGSVSVSVTPLSDAYVDNPGILFSVVDTGIGIPDDKLGKLFSAFTQVSEGYSRKFQGAGLGLSICKRLVDLMGGGIAVESEVGTGTSVHFRIPFREVAAPVEDTPGTDIPAQKSIHSAGSSSLYILLAEDDRVSRLTAMRQLEKMGHMVVPVVNGKDAISALKESRFDLILMDVQMPVMDGLEATRTIRDGAVGDRARDIPIVALTAYVMDGDKEHFMKAGMTNYLSKPVDMQKLTKVLEKLFPDT</sequence>
<evidence type="ECO:0000256" key="2">
    <source>
        <dbReference type="ARBA" id="ARBA00012438"/>
    </source>
</evidence>
<dbReference type="EC" id="2.7.13.3" evidence="2"/>
<dbReference type="PROSITE" id="PS50109">
    <property type="entry name" value="HIS_KIN"/>
    <property type="match status" value="1"/>
</dbReference>
<dbReference type="InterPro" id="IPR036097">
    <property type="entry name" value="HisK_dim/P_sf"/>
</dbReference>
<keyword evidence="7" id="KW-0472">Membrane</keyword>
<evidence type="ECO:0000313" key="12">
    <source>
        <dbReference type="EMBL" id="BCS89787.1"/>
    </source>
</evidence>
<dbReference type="PRINTS" id="PR00344">
    <property type="entry name" value="BCTRLSENSOR"/>
</dbReference>
<dbReference type="SUPFAM" id="SSF55785">
    <property type="entry name" value="PYP-like sensor domain (PAS domain)"/>
    <property type="match status" value="4"/>
</dbReference>
<dbReference type="InterPro" id="IPR011006">
    <property type="entry name" value="CheY-like_superfamily"/>
</dbReference>
<dbReference type="InterPro" id="IPR004358">
    <property type="entry name" value="Sig_transdc_His_kin-like_C"/>
</dbReference>
<proteinExistence type="predicted"/>
<keyword evidence="4" id="KW-0808">Transferase</keyword>
<protein>
    <recommendedName>
        <fullName evidence="2">histidine kinase</fullName>
        <ecNumber evidence="2">2.7.13.3</ecNumber>
    </recommendedName>
</protein>
<evidence type="ECO:0000259" key="8">
    <source>
        <dbReference type="PROSITE" id="PS50109"/>
    </source>
</evidence>
<dbReference type="PROSITE" id="PS50112">
    <property type="entry name" value="PAS"/>
    <property type="match status" value="2"/>
</dbReference>
<feature type="transmembrane region" description="Helical" evidence="7">
    <location>
        <begin position="157"/>
        <end position="178"/>
    </location>
</feature>
<feature type="domain" description="PAC" evidence="11">
    <location>
        <begin position="328"/>
        <end position="378"/>
    </location>
</feature>
<dbReference type="CDD" id="cd00130">
    <property type="entry name" value="PAS"/>
    <property type="match status" value="4"/>
</dbReference>
<feature type="transmembrane region" description="Helical" evidence="7">
    <location>
        <begin position="256"/>
        <end position="272"/>
    </location>
</feature>
<dbReference type="InterPro" id="IPR036890">
    <property type="entry name" value="HATPase_C_sf"/>
</dbReference>
<feature type="transmembrane region" description="Helical" evidence="7">
    <location>
        <begin position="215"/>
        <end position="235"/>
    </location>
</feature>
<evidence type="ECO:0000256" key="1">
    <source>
        <dbReference type="ARBA" id="ARBA00000085"/>
    </source>
</evidence>
<dbReference type="Pfam" id="PF17159">
    <property type="entry name" value="MASE3"/>
    <property type="match status" value="1"/>
</dbReference>
<dbReference type="Pfam" id="PF08447">
    <property type="entry name" value="PAS_3"/>
    <property type="match status" value="1"/>
</dbReference>
<feature type="transmembrane region" description="Helical" evidence="7">
    <location>
        <begin position="58"/>
        <end position="75"/>
    </location>
</feature>
<reference evidence="12" key="1">
    <citation type="journal article" date="2022" name="Arch. Microbiol.">
        <title>Pseudodesulfovibrio sediminis sp. nov., a mesophilic and neutrophilic sulfate-reducing bacterium isolated from sediment of a brackish lake.</title>
        <authorList>
            <person name="Takahashi A."/>
            <person name="Kojima H."/>
            <person name="Watanabe M."/>
            <person name="Fukui M."/>
        </authorList>
    </citation>
    <scope>NUCLEOTIDE SEQUENCE</scope>
    <source>
        <strain evidence="12">SF6</strain>
    </source>
</reference>
<evidence type="ECO:0000259" key="9">
    <source>
        <dbReference type="PROSITE" id="PS50110"/>
    </source>
</evidence>
<dbReference type="SMART" id="SM00388">
    <property type="entry name" value="HisKA"/>
    <property type="match status" value="1"/>
</dbReference>
<feature type="domain" description="PAS" evidence="10">
    <location>
        <begin position="617"/>
        <end position="671"/>
    </location>
</feature>
<keyword evidence="7" id="KW-0812">Transmembrane</keyword>
<dbReference type="InterPro" id="IPR005467">
    <property type="entry name" value="His_kinase_dom"/>
</dbReference>
<dbReference type="CDD" id="cd16922">
    <property type="entry name" value="HATPase_EvgS-ArcB-TorS-like"/>
    <property type="match status" value="1"/>
</dbReference>
<dbReference type="InterPro" id="IPR001789">
    <property type="entry name" value="Sig_transdc_resp-reg_receiver"/>
</dbReference>
<feature type="modified residue" description="4-aspartylphosphate" evidence="6">
    <location>
        <position position="1059"/>
    </location>
</feature>
<gene>
    <name evidence="12" type="ORF">PSDVSF_30290</name>
</gene>
<dbReference type="InterPro" id="IPR003594">
    <property type="entry name" value="HATPase_dom"/>
</dbReference>
<dbReference type="SUPFAM" id="SSF47384">
    <property type="entry name" value="Homodimeric domain of signal transducing histidine kinase"/>
    <property type="match status" value="1"/>
</dbReference>
<dbReference type="Gene3D" id="3.30.450.20">
    <property type="entry name" value="PAS domain"/>
    <property type="match status" value="4"/>
</dbReference>
<dbReference type="InterPro" id="IPR001610">
    <property type="entry name" value="PAC"/>
</dbReference>
<dbReference type="SMART" id="SM00387">
    <property type="entry name" value="HATPase_c"/>
    <property type="match status" value="1"/>
</dbReference>
<evidence type="ECO:0000259" key="10">
    <source>
        <dbReference type="PROSITE" id="PS50112"/>
    </source>
</evidence>